<feature type="region of interest" description="Disordered" evidence="5">
    <location>
        <begin position="134"/>
        <end position="182"/>
    </location>
</feature>
<feature type="region of interest" description="Disordered" evidence="5">
    <location>
        <begin position="83"/>
        <end position="110"/>
    </location>
</feature>
<evidence type="ECO:0000256" key="4">
    <source>
        <dbReference type="ARBA" id="ARBA00023242"/>
    </source>
</evidence>
<keyword evidence="4" id="KW-0539">Nucleus</keyword>
<reference evidence="6 7" key="1">
    <citation type="submission" date="2016-10" db="EMBL/GenBank/DDBJ databases">
        <title>Genome sequence of the basidiomycete white-rot fungus Trametes pubescens.</title>
        <authorList>
            <person name="Makela M.R."/>
            <person name="Granchi Z."/>
            <person name="Peng M."/>
            <person name="De Vries R.P."/>
            <person name="Grigoriev I."/>
            <person name="Riley R."/>
            <person name="Hilden K."/>
        </authorList>
    </citation>
    <scope>NUCLEOTIDE SEQUENCE [LARGE SCALE GENOMIC DNA]</scope>
    <source>
        <strain evidence="6 7">FBCC735</strain>
    </source>
</reference>
<protein>
    <recommendedName>
        <fullName evidence="3">Ribosome biogenesis protein SLX9</fullName>
    </recommendedName>
</protein>
<evidence type="ECO:0000256" key="2">
    <source>
        <dbReference type="ARBA" id="ARBA00011022"/>
    </source>
</evidence>
<dbReference type="Pfam" id="PF15341">
    <property type="entry name" value="SLX9"/>
    <property type="match status" value="1"/>
</dbReference>
<organism evidence="6 7">
    <name type="scientific">Trametes pubescens</name>
    <name type="common">White-rot fungus</name>
    <dbReference type="NCBI Taxonomy" id="154538"/>
    <lineage>
        <taxon>Eukaryota</taxon>
        <taxon>Fungi</taxon>
        <taxon>Dikarya</taxon>
        <taxon>Basidiomycota</taxon>
        <taxon>Agaricomycotina</taxon>
        <taxon>Agaricomycetes</taxon>
        <taxon>Polyporales</taxon>
        <taxon>Polyporaceae</taxon>
        <taxon>Trametes</taxon>
    </lineage>
</organism>
<sequence length="219" mass="24626">MSDVWLTHESQPKEKRRRSGAHEQSVKLHKRQYAAQDNVVEHVDVGEQSERPAPEILEDMAIEEEPRPTMKKKEKQALKHDLFLKRLEQSRSPYSKSHDRRLKRKAKEQVAGGMSDIQAAIFAVEDAIPTAVQNTIAADEEEADGTEEPKAKPKPKAGQIGEGKGAPLSKNQRKRALQLERKRIPLILSTPEFAANPFETIRTHAKNTLVKHEPPTAAS</sequence>
<dbReference type="GO" id="GO:0030686">
    <property type="term" value="C:90S preribosome"/>
    <property type="evidence" value="ECO:0007669"/>
    <property type="project" value="InterPro"/>
</dbReference>
<evidence type="ECO:0000256" key="5">
    <source>
        <dbReference type="SAM" id="MobiDB-lite"/>
    </source>
</evidence>
<evidence type="ECO:0000313" key="6">
    <source>
        <dbReference type="EMBL" id="OJT03072.1"/>
    </source>
</evidence>
<dbReference type="GO" id="GO:0030688">
    <property type="term" value="C:preribosome, small subunit precursor"/>
    <property type="evidence" value="ECO:0007669"/>
    <property type="project" value="InterPro"/>
</dbReference>
<feature type="region of interest" description="Disordered" evidence="5">
    <location>
        <begin position="1"/>
        <end position="39"/>
    </location>
</feature>
<dbReference type="GO" id="GO:0005730">
    <property type="term" value="C:nucleolus"/>
    <property type="evidence" value="ECO:0007669"/>
    <property type="project" value="UniProtKB-SubCell"/>
</dbReference>
<proteinExistence type="inferred from homology"/>
<comment type="caution">
    <text evidence="6">The sequence shown here is derived from an EMBL/GenBank/DDBJ whole genome shotgun (WGS) entry which is preliminary data.</text>
</comment>
<dbReference type="EMBL" id="MNAD01001636">
    <property type="protein sequence ID" value="OJT03072.1"/>
    <property type="molecule type" value="Genomic_DNA"/>
</dbReference>
<dbReference type="PANTHER" id="PTHR31109:SF2">
    <property type="entry name" value="RIBOSOME BIOGENESIS PROTEIN SLX9 HOMOLOG"/>
    <property type="match status" value="1"/>
</dbReference>
<gene>
    <name evidence="6" type="ORF">TRAPUB_6415</name>
</gene>
<dbReference type="GO" id="GO:0000462">
    <property type="term" value="P:maturation of SSU-rRNA from tricistronic rRNA transcript (SSU-rRNA, 5.8S rRNA, LSU-rRNA)"/>
    <property type="evidence" value="ECO:0007669"/>
    <property type="project" value="InterPro"/>
</dbReference>
<dbReference type="AlphaFoldDB" id="A0A1M2V667"/>
<name>A0A1M2V667_TRAPU</name>
<accession>A0A1M2V667</accession>
<dbReference type="PANTHER" id="PTHR31109">
    <property type="entry name" value="PROTEIN FAM207A"/>
    <property type="match status" value="1"/>
</dbReference>
<dbReference type="Proteomes" id="UP000184267">
    <property type="component" value="Unassembled WGS sequence"/>
</dbReference>
<keyword evidence="7" id="KW-1185">Reference proteome</keyword>
<evidence type="ECO:0000313" key="7">
    <source>
        <dbReference type="Proteomes" id="UP000184267"/>
    </source>
</evidence>
<comment type="similarity">
    <text evidence="2">Belongs to the SLX9 family.</text>
</comment>
<dbReference type="OMA" id="LVKHEPP"/>
<comment type="subcellular location">
    <subcellularLocation>
        <location evidence="1">Nucleus</location>
        <location evidence="1">Nucleolus</location>
    </subcellularLocation>
</comment>
<dbReference type="STRING" id="154538.A0A1M2V667"/>
<evidence type="ECO:0000256" key="1">
    <source>
        <dbReference type="ARBA" id="ARBA00004604"/>
    </source>
</evidence>
<dbReference type="InterPro" id="IPR028160">
    <property type="entry name" value="Slx9-like"/>
</dbReference>
<dbReference type="OrthoDB" id="18703at2759"/>
<evidence type="ECO:0000256" key="3">
    <source>
        <dbReference type="ARBA" id="ARBA00021321"/>
    </source>
</evidence>